<gene>
    <name evidence="2" type="ORF">LWI29_000819</name>
</gene>
<name>A0AA39RFQ8_ACESA</name>
<reference evidence="2" key="2">
    <citation type="submission" date="2023-06" db="EMBL/GenBank/DDBJ databases">
        <authorList>
            <person name="Swenson N.G."/>
            <person name="Wegrzyn J.L."/>
            <person name="Mcevoy S.L."/>
        </authorList>
    </citation>
    <scope>NUCLEOTIDE SEQUENCE</scope>
    <source>
        <strain evidence="2">NS2018</strain>
        <tissue evidence="2">Leaf</tissue>
    </source>
</reference>
<evidence type="ECO:0000256" key="1">
    <source>
        <dbReference type="SAM" id="Phobius"/>
    </source>
</evidence>
<evidence type="ECO:0000313" key="2">
    <source>
        <dbReference type="EMBL" id="KAK0572945.1"/>
    </source>
</evidence>
<keyword evidence="3" id="KW-1185">Reference proteome</keyword>
<keyword evidence="1" id="KW-1133">Transmembrane helix</keyword>
<accession>A0AA39RFQ8</accession>
<dbReference type="AlphaFoldDB" id="A0AA39RFQ8"/>
<organism evidence="2 3">
    <name type="scientific">Acer saccharum</name>
    <name type="common">Sugar maple</name>
    <dbReference type="NCBI Taxonomy" id="4024"/>
    <lineage>
        <taxon>Eukaryota</taxon>
        <taxon>Viridiplantae</taxon>
        <taxon>Streptophyta</taxon>
        <taxon>Embryophyta</taxon>
        <taxon>Tracheophyta</taxon>
        <taxon>Spermatophyta</taxon>
        <taxon>Magnoliopsida</taxon>
        <taxon>eudicotyledons</taxon>
        <taxon>Gunneridae</taxon>
        <taxon>Pentapetalae</taxon>
        <taxon>rosids</taxon>
        <taxon>malvids</taxon>
        <taxon>Sapindales</taxon>
        <taxon>Sapindaceae</taxon>
        <taxon>Hippocastanoideae</taxon>
        <taxon>Acereae</taxon>
        <taxon>Acer</taxon>
    </lineage>
</organism>
<dbReference type="Proteomes" id="UP001168877">
    <property type="component" value="Unassembled WGS sequence"/>
</dbReference>
<evidence type="ECO:0000313" key="3">
    <source>
        <dbReference type="Proteomes" id="UP001168877"/>
    </source>
</evidence>
<keyword evidence="1" id="KW-0472">Membrane</keyword>
<feature type="transmembrane region" description="Helical" evidence="1">
    <location>
        <begin position="171"/>
        <end position="189"/>
    </location>
</feature>
<comment type="caution">
    <text evidence="2">The sequence shown here is derived from an EMBL/GenBank/DDBJ whole genome shotgun (WGS) entry which is preliminary data.</text>
</comment>
<proteinExistence type="predicted"/>
<protein>
    <submittedName>
        <fullName evidence="2">Uncharacterized protein</fullName>
    </submittedName>
</protein>
<keyword evidence="1" id="KW-0812">Transmembrane</keyword>
<reference evidence="2" key="1">
    <citation type="journal article" date="2022" name="Plant J.">
        <title>Strategies of tolerance reflected in two North American maple genomes.</title>
        <authorList>
            <person name="McEvoy S.L."/>
            <person name="Sezen U.U."/>
            <person name="Trouern-Trend A."/>
            <person name="McMahon S.M."/>
            <person name="Schaberg P.G."/>
            <person name="Yang J."/>
            <person name="Wegrzyn J.L."/>
            <person name="Swenson N.G."/>
        </authorList>
    </citation>
    <scope>NUCLEOTIDE SEQUENCE</scope>
    <source>
        <strain evidence="2">NS2018</strain>
    </source>
</reference>
<dbReference type="EMBL" id="JAUESC010000387">
    <property type="protein sequence ID" value="KAK0572945.1"/>
    <property type="molecule type" value="Genomic_DNA"/>
</dbReference>
<sequence length="201" mass="22719">MEAFWLSVYESFRGYGPVNSTWRDQLWKILCKFMGHFSSMDHRKLVSRYAREIFVGHFAGVDQRNFGSSSLREDFAGDFAGDFASGSPPPLFRGGGLQPPLTDFAVAVTSAMTTTEDEDKGSGCARNKYTITNSPGANCYHFKVFFFSFFCPSRDRNQHEKSLKFETITEFLTVCGFIIVHGLGLALFFNKLPGFFSRKEE</sequence>